<dbReference type="PRINTS" id="PR00455">
    <property type="entry name" value="HTHTETR"/>
</dbReference>
<proteinExistence type="predicted"/>
<gene>
    <name evidence="7" type="ORF">IU459_20730</name>
</gene>
<evidence type="ECO:0000256" key="3">
    <source>
        <dbReference type="ARBA" id="ARBA00023163"/>
    </source>
</evidence>
<keyword evidence="3" id="KW-0804">Transcription</keyword>
<dbReference type="RefSeq" id="WP_195131200.1">
    <property type="nucleotide sequence ID" value="NZ_JADLQX010000015.1"/>
</dbReference>
<reference evidence="7 8" key="1">
    <citation type="submission" date="2020-10" db="EMBL/GenBank/DDBJ databases">
        <title>Identification of Nocardia species via Next-generation sequencing and recognition of intraspecies genetic diversity.</title>
        <authorList>
            <person name="Li P."/>
            <person name="Li P."/>
            <person name="Lu B."/>
        </authorList>
    </citation>
    <scope>NUCLEOTIDE SEQUENCE [LARGE SCALE GENOMIC DNA]</scope>
    <source>
        <strain evidence="7 8">BJ06-0157</strain>
    </source>
</reference>
<evidence type="ECO:0000256" key="1">
    <source>
        <dbReference type="ARBA" id="ARBA00023015"/>
    </source>
</evidence>
<dbReference type="PROSITE" id="PS50977">
    <property type="entry name" value="HTH_TETR_2"/>
    <property type="match status" value="1"/>
</dbReference>
<evidence type="ECO:0000313" key="8">
    <source>
        <dbReference type="Proteomes" id="UP000702209"/>
    </source>
</evidence>
<dbReference type="EMBL" id="JADLQX010000015">
    <property type="protein sequence ID" value="MBF6299950.1"/>
    <property type="molecule type" value="Genomic_DNA"/>
</dbReference>
<feature type="DNA-binding region" description="H-T-H motif" evidence="4">
    <location>
        <begin position="37"/>
        <end position="56"/>
    </location>
</feature>
<dbReference type="InterPro" id="IPR001647">
    <property type="entry name" value="HTH_TetR"/>
</dbReference>
<dbReference type="InterPro" id="IPR009057">
    <property type="entry name" value="Homeodomain-like_sf"/>
</dbReference>
<dbReference type="Proteomes" id="UP000702209">
    <property type="component" value="Unassembled WGS sequence"/>
</dbReference>
<evidence type="ECO:0000259" key="6">
    <source>
        <dbReference type="PROSITE" id="PS50977"/>
    </source>
</evidence>
<keyword evidence="2 4" id="KW-0238">DNA-binding</keyword>
<evidence type="ECO:0000256" key="2">
    <source>
        <dbReference type="ARBA" id="ARBA00023125"/>
    </source>
</evidence>
<organism evidence="7 8">
    <name type="scientific">Nocardia amamiensis</name>
    <dbReference type="NCBI Taxonomy" id="404578"/>
    <lineage>
        <taxon>Bacteria</taxon>
        <taxon>Bacillati</taxon>
        <taxon>Actinomycetota</taxon>
        <taxon>Actinomycetes</taxon>
        <taxon>Mycobacteriales</taxon>
        <taxon>Nocardiaceae</taxon>
        <taxon>Nocardia</taxon>
    </lineage>
</organism>
<dbReference type="SUPFAM" id="SSF46689">
    <property type="entry name" value="Homeodomain-like"/>
    <property type="match status" value="1"/>
</dbReference>
<evidence type="ECO:0000256" key="5">
    <source>
        <dbReference type="SAM" id="MobiDB-lite"/>
    </source>
</evidence>
<accession>A0ABS0CTL2</accession>
<evidence type="ECO:0000256" key="4">
    <source>
        <dbReference type="PROSITE-ProRule" id="PRU00335"/>
    </source>
</evidence>
<comment type="caution">
    <text evidence="7">The sequence shown here is derived from an EMBL/GenBank/DDBJ whole genome shotgun (WGS) entry which is preliminary data.</text>
</comment>
<feature type="compositionally biased region" description="Basic and acidic residues" evidence="5">
    <location>
        <begin position="214"/>
        <end position="228"/>
    </location>
</feature>
<dbReference type="PROSITE" id="PS01081">
    <property type="entry name" value="HTH_TETR_1"/>
    <property type="match status" value="1"/>
</dbReference>
<dbReference type="InterPro" id="IPR023772">
    <property type="entry name" value="DNA-bd_HTH_TetR-type_CS"/>
</dbReference>
<keyword evidence="1" id="KW-0805">Transcription regulation</keyword>
<dbReference type="PANTHER" id="PTHR30055">
    <property type="entry name" value="HTH-TYPE TRANSCRIPTIONAL REGULATOR RUTR"/>
    <property type="match status" value="1"/>
</dbReference>
<dbReference type="InterPro" id="IPR050109">
    <property type="entry name" value="HTH-type_TetR-like_transc_reg"/>
</dbReference>
<dbReference type="Pfam" id="PF00440">
    <property type="entry name" value="TetR_N"/>
    <property type="match status" value="1"/>
</dbReference>
<feature type="region of interest" description="Disordered" evidence="5">
    <location>
        <begin position="214"/>
        <end position="245"/>
    </location>
</feature>
<sequence>MAKKPRAEAENKSAPSREQFLDVAERLMSERGYAGTSVSAICKEVGVAATSLYWHFGSKEGLLAAVMERGAARWFASLPRWDDLPGDAGERAAQVRRRGATAVTGHPLFLRLFYLLALEGAADEVAAELVQRVRERARSYFAEAINGMLADAAEPEIARRASEELARFAVAFSDGCFFATQLEPGDADLQIMYGDLLTALWALAPAALARAHRTKDMTAQERSERTMDTAEPSLVPEPSAGEVRS</sequence>
<name>A0ABS0CTL2_9NOCA</name>
<keyword evidence="8" id="KW-1185">Reference proteome</keyword>
<evidence type="ECO:0000313" key="7">
    <source>
        <dbReference type="EMBL" id="MBF6299950.1"/>
    </source>
</evidence>
<dbReference type="PANTHER" id="PTHR30055:SF234">
    <property type="entry name" value="HTH-TYPE TRANSCRIPTIONAL REGULATOR BETI"/>
    <property type="match status" value="1"/>
</dbReference>
<protein>
    <submittedName>
        <fullName evidence="7">TetR/AcrR family transcriptional regulator</fullName>
    </submittedName>
</protein>
<feature type="domain" description="HTH tetR-type" evidence="6">
    <location>
        <begin position="14"/>
        <end position="74"/>
    </location>
</feature>
<dbReference type="Gene3D" id="1.10.357.10">
    <property type="entry name" value="Tetracycline Repressor, domain 2"/>
    <property type="match status" value="1"/>
</dbReference>